<organism evidence="9 10">
    <name type="scientific">Spirochaeta isovalerica</name>
    <dbReference type="NCBI Taxonomy" id="150"/>
    <lineage>
        <taxon>Bacteria</taxon>
        <taxon>Pseudomonadati</taxon>
        <taxon>Spirochaetota</taxon>
        <taxon>Spirochaetia</taxon>
        <taxon>Spirochaetales</taxon>
        <taxon>Spirochaetaceae</taxon>
        <taxon>Spirochaeta</taxon>
    </lineage>
</organism>
<dbReference type="GO" id="GO:0016787">
    <property type="term" value="F:hydrolase activity"/>
    <property type="evidence" value="ECO:0007669"/>
    <property type="project" value="UniProtKB-KW"/>
</dbReference>
<comment type="similarity">
    <text evidence="7">Belongs to the PINc/VapC protein family.</text>
</comment>
<dbReference type="Gene3D" id="3.40.50.1010">
    <property type="entry name" value="5'-nuclease"/>
    <property type="match status" value="1"/>
</dbReference>
<keyword evidence="10" id="KW-1185">Reference proteome</keyword>
<dbReference type="CDD" id="cd09881">
    <property type="entry name" value="PIN_VapC4-5_FitB-like"/>
    <property type="match status" value="1"/>
</dbReference>
<gene>
    <name evidence="9" type="ORF">HNR50_001529</name>
</gene>
<keyword evidence="5" id="KW-0378">Hydrolase</keyword>
<evidence type="ECO:0000256" key="6">
    <source>
        <dbReference type="ARBA" id="ARBA00022842"/>
    </source>
</evidence>
<accession>A0A841R936</accession>
<evidence type="ECO:0000259" key="8">
    <source>
        <dbReference type="Pfam" id="PF01850"/>
    </source>
</evidence>
<keyword evidence="4" id="KW-0479">Metal-binding</keyword>
<evidence type="ECO:0000313" key="9">
    <source>
        <dbReference type="EMBL" id="MBB6479871.1"/>
    </source>
</evidence>
<comment type="cofactor">
    <cofactor evidence="1">
        <name>Mg(2+)</name>
        <dbReference type="ChEBI" id="CHEBI:18420"/>
    </cofactor>
</comment>
<comment type="caution">
    <text evidence="9">The sequence shown here is derived from an EMBL/GenBank/DDBJ whole genome shotgun (WGS) entry which is preliminary data.</text>
</comment>
<dbReference type="AlphaFoldDB" id="A0A841R936"/>
<evidence type="ECO:0000256" key="4">
    <source>
        <dbReference type="ARBA" id="ARBA00022723"/>
    </source>
</evidence>
<evidence type="ECO:0000256" key="2">
    <source>
        <dbReference type="ARBA" id="ARBA00022649"/>
    </source>
</evidence>
<dbReference type="Proteomes" id="UP000587760">
    <property type="component" value="Unassembled WGS sequence"/>
</dbReference>
<feature type="domain" description="PIN" evidence="8">
    <location>
        <begin position="9"/>
        <end position="106"/>
    </location>
</feature>
<keyword evidence="3" id="KW-0540">Nuclease</keyword>
<name>A0A841R936_9SPIO</name>
<dbReference type="GO" id="GO:0004518">
    <property type="term" value="F:nuclease activity"/>
    <property type="evidence" value="ECO:0007669"/>
    <property type="project" value="UniProtKB-KW"/>
</dbReference>
<reference evidence="9 10" key="1">
    <citation type="submission" date="2020-08" db="EMBL/GenBank/DDBJ databases">
        <title>Genomic Encyclopedia of Type Strains, Phase IV (KMG-IV): sequencing the most valuable type-strain genomes for metagenomic binning, comparative biology and taxonomic classification.</title>
        <authorList>
            <person name="Goeker M."/>
        </authorList>
    </citation>
    <scope>NUCLEOTIDE SEQUENCE [LARGE SCALE GENOMIC DNA]</scope>
    <source>
        <strain evidence="9 10">DSM 2461</strain>
    </source>
</reference>
<dbReference type="Pfam" id="PF01850">
    <property type="entry name" value="PIN"/>
    <property type="match status" value="1"/>
</dbReference>
<evidence type="ECO:0000256" key="1">
    <source>
        <dbReference type="ARBA" id="ARBA00001946"/>
    </source>
</evidence>
<evidence type="ECO:0000256" key="3">
    <source>
        <dbReference type="ARBA" id="ARBA00022722"/>
    </source>
</evidence>
<dbReference type="GO" id="GO:0046872">
    <property type="term" value="F:metal ion binding"/>
    <property type="evidence" value="ECO:0007669"/>
    <property type="project" value="UniProtKB-KW"/>
</dbReference>
<dbReference type="InterPro" id="IPR029060">
    <property type="entry name" value="PIN-like_dom_sf"/>
</dbReference>
<evidence type="ECO:0000256" key="7">
    <source>
        <dbReference type="ARBA" id="ARBA00038093"/>
    </source>
</evidence>
<dbReference type="PANTHER" id="PTHR33653:SF1">
    <property type="entry name" value="RIBONUCLEASE VAPC2"/>
    <property type="match status" value="1"/>
</dbReference>
<dbReference type="InterPro" id="IPR002716">
    <property type="entry name" value="PIN_dom"/>
</dbReference>
<sequence>MELLDVFNKHVDQMCISTITLAELMHGVEKSSKPEQNLRNVEDFVTHLDVLHYDDEAAMHYGDIRADLEKKGTVIGVNDLHIAGHARSKGLILVSNNTREFERVEGLRLIELFLKSDTRIDAFIRLALFIADGIRFRRNRSCCGFSTAPRCLVSREERKGLPMHFPFDLFLKPVYLIFGIFDGLF</sequence>
<protein>
    <submittedName>
        <fullName evidence="9">Putative nucleic acid-binding protein</fullName>
    </submittedName>
</protein>
<dbReference type="EMBL" id="JACHGJ010000002">
    <property type="protein sequence ID" value="MBB6479871.1"/>
    <property type="molecule type" value="Genomic_DNA"/>
</dbReference>
<evidence type="ECO:0000256" key="5">
    <source>
        <dbReference type="ARBA" id="ARBA00022801"/>
    </source>
</evidence>
<proteinExistence type="inferred from homology"/>
<evidence type="ECO:0000313" key="10">
    <source>
        <dbReference type="Proteomes" id="UP000587760"/>
    </source>
</evidence>
<dbReference type="PANTHER" id="PTHR33653">
    <property type="entry name" value="RIBONUCLEASE VAPC2"/>
    <property type="match status" value="1"/>
</dbReference>
<keyword evidence="2" id="KW-1277">Toxin-antitoxin system</keyword>
<dbReference type="InterPro" id="IPR050556">
    <property type="entry name" value="Type_II_TA_system_RNase"/>
</dbReference>
<dbReference type="SUPFAM" id="SSF88723">
    <property type="entry name" value="PIN domain-like"/>
    <property type="match status" value="1"/>
</dbReference>
<keyword evidence="6" id="KW-0460">Magnesium</keyword>